<gene>
    <name evidence="5" type="ORF">AAV94_02220</name>
</gene>
<dbReference type="EMBL" id="LBNQ01000010">
    <property type="protein sequence ID" value="KKW68992.1"/>
    <property type="molecule type" value="Genomic_DNA"/>
</dbReference>
<dbReference type="InterPro" id="IPR036565">
    <property type="entry name" value="Mur-like_cat_sf"/>
</dbReference>
<keyword evidence="1" id="KW-0436">Ligase</keyword>
<proteinExistence type="predicted"/>
<sequence length="973" mass="103869">MRSRGTPDMVTRPALQADSRLAILPEHGDNGLPELERQLARCWQWLCQHAQAPLPEPLPAAILVFSMATDDSAVHVFHVCGDSLAQAWRAGARRVRHWVWRQRASAVTLRIDWVEDVLAPSEAVRMPGQDVRHAWIDRRFAHVLLAGPYFHGEGWARAGRMVSVRRRADAAESDNPLTAADASAQDSWLQLRLRGLCCTPGAHPVALPRPALAMPLATGGWHPLAAAAAHLMAPVRPGPVAAQVGCWYTKWLLAAAQVLPARDVLAEAGQWVQQLTVAAQPTDRLAAGAIALLLVRLAASGSPAPAPLRHQAGVLAAQWARRALASHAAAESWQQLRAARLVAALAAALVDTLSAEPLPRTPAAIAAFMRRSANLTLFHQLQQPVGLALRMGWGECLRWLASQPQERDRNASRAGDAQLEVARACALQLQAAAAWPEHVVYLSPPLRAAARQAVFAVPDGAAAPDARVERPAVWWADACIAWQVGVQAQQLLRSDHAPSPAQSPTRPMEASLAPTSAPMAWDMDSLAQLTGGHWRHLDCQGGHRQVRGVHIHRPHAWPGAAQVLRSGDRPESDAQLAAPPAALLSDTAGPAPSHPRPTLQVPDVSLALVQLALAARQRILAPVVAVMGCAGKSTCIHMLQHLLGQDVDESRAALLHQSAALQLVNASDHASAVMVELALPAVAAEIALVSPDVVVVTHLAPADGADDAPPLCDELLGAMRLIKRGATVIAPLRVAASPAVRQLAAARHLRLLSCAADAAAELCWQPLSAAAVGEAALRMRVPGHEGDILASLPQGGAHLLENAAMALAGVWALQADLAAAARRLGSWQPMPGAGLTERLDDDVVLLDHSQARHCVAWRCALTQLQAIAPQPQRRLIVLCAATGEESFVGPLLREGAAAAAQARRVLLWGEPLRPLTAMARGDARIQWYEDLGHLSESLRRTLQRGDTVLIVGGARLSQALVIQALREHFRIVE</sequence>
<organism evidence="5 6">
    <name type="scientific">Lampropedia cohaerens</name>
    <dbReference type="NCBI Taxonomy" id="1610491"/>
    <lineage>
        <taxon>Bacteria</taxon>
        <taxon>Pseudomonadati</taxon>
        <taxon>Pseudomonadota</taxon>
        <taxon>Betaproteobacteria</taxon>
        <taxon>Burkholderiales</taxon>
        <taxon>Comamonadaceae</taxon>
        <taxon>Lampropedia</taxon>
    </lineage>
</organism>
<dbReference type="GO" id="GO:0016881">
    <property type="term" value="F:acid-amino acid ligase activity"/>
    <property type="evidence" value="ECO:0007669"/>
    <property type="project" value="InterPro"/>
</dbReference>
<evidence type="ECO:0000256" key="1">
    <source>
        <dbReference type="ARBA" id="ARBA00022598"/>
    </source>
</evidence>
<protein>
    <recommendedName>
        <fullName evidence="7">Mur ligase central domain-containing protein</fullName>
    </recommendedName>
</protein>
<dbReference type="PANTHER" id="PTHR43024">
    <property type="entry name" value="UDP-N-ACETYLMURAMOYL-TRIPEPTIDE--D-ALANYL-D-ALANINE LIGASE"/>
    <property type="match status" value="1"/>
</dbReference>
<reference evidence="5 6" key="1">
    <citation type="submission" date="2015-05" db="EMBL/GenBank/DDBJ databases">
        <title>Draft genome sequence of Lampropedia sp. CT6, isolated from the microbial mat of a hot water spring, located at Manikaran, India.</title>
        <authorList>
            <person name="Tripathi C."/>
            <person name="Rani P."/>
            <person name="Mahato N.K."/>
            <person name="Lal R."/>
        </authorList>
    </citation>
    <scope>NUCLEOTIDE SEQUENCE [LARGE SCALE GENOMIC DNA]</scope>
    <source>
        <strain evidence="5 6">CT6</strain>
    </source>
</reference>
<dbReference type="InterPro" id="IPR036615">
    <property type="entry name" value="Mur_ligase_C_dom_sf"/>
</dbReference>
<dbReference type="SUPFAM" id="SSF53623">
    <property type="entry name" value="MurD-like peptide ligases, catalytic domain"/>
    <property type="match status" value="1"/>
</dbReference>
<dbReference type="InterPro" id="IPR051046">
    <property type="entry name" value="MurCDEF_CellWall_CoF430Synth"/>
</dbReference>
<dbReference type="RefSeq" id="WP_046740702.1">
    <property type="nucleotide sequence ID" value="NZ_LBNQ01000010.1"/>
</dbReference>
<dbReference type="AlphaFoldDB" id="A0A0U1Q2L4"/>
<evidence type="ECO:0008006" key="7">
    <source>
        <dbReference type="Google" id="ProtNLM"/>
    </source>
</evidence>
<keyword evidence="6" id="KW-1185">Reference proteome</keyword>
<evidence type="ECO:0000313" key="5">
    <source>
        <dbReference type="EMBL" id="KKW68992.1"/>
    </source>
</evidence>
<dbReference type="Gene3D" id="3.40.1190.10">
    <property type="entry name" value="Mur-like, catalytic domain"/>
    <property type="match status" value="1"/>
</dbReference>
<dbReference type="SUPFAM" id="SSF53244">
    <property type="entry name" value="MurD-like peptide ligases, peptide-binding domain"/>
    <property type="match status" value="1"/>
</dbReference>
<evidence type="ECO:0000256" key="2">
    <source>
        <dbReference type="ARBA" id="ARBA00022741"/>
    </source>
</evidence>
<feature type="region of interest" description="Disordered" evidence="4">
    <location>
        <begin position="493"/>
        <end position="512"/>
    </location>
</feature>
<keyword evidence="3" id="KW-0067">ATP-binding</keyword>
<name>A0A0U1Q2L4_9BURK</name>
<accession>A0A0U1Q2L4</accession>
<dbReference type="PANTHER" id="PTHR43024:SF1">
    <property type="entry name" value="UDP-N-ACETYLMURAMOYL-TRIPEPTIDE--D-ALANYL-D-ALANINE LIGASE"/>
    <property type="match status" value="1"/>
</dbReference>
<keyword evidence="2" id="KW-0547">Nucleotide-binding</keyword>
<evidence type="ECO:0000256" key="3">
    <source>
        <dbReference type="ARBA" id="ARBA00022840"/>
    </source>
</evidence>
<comment type="caution">
    <text evidence="5">The sequence shown here is derived from an EMBL/GenBank/DDBJ whole genome shotgun (WGS) entry which is preliminary data.</text>
</comment>
<evidence type="ECO:0000313" key="6">
    <source>
        <dbReference type="Proteomes" id="UP000050580"/>
    </source>
</evidence>
<evidence type="ECO:0000256" key="4">
    <source>
        <dbReference type="SAM" id="MobiDB-lite"/>
    </source>
</evidence>
<dbReference type="GO" id="GO:0005524">
    <property type="term" value="F:ATP binding"/>
    <property type="evidence" value="ECO:0007669"/>
    <property type="project" value="UniProtKB-KW"/>
</dbReference>
<dbReference type="Proteomes" id="UP000050580">
    <property type="component" value="Unassembled WGS sequence"/>
</dbReference>
<dbReference type="STRING" id="1610491.AAV94_02220"/>